<evidence type="ECO:0000313" key="4">
    <source>
        <dbReference type="EMBL" id="KAF1925910.1"/>
    </source>
</evidence>
<proteinExistence type="predicted"/>
<name>A0A6A5RF40_9PLEO</name>
<dbReference type="GO" id="GO:0008270">
    <property type="term" value="F:zinc ion binding"/>
    <property type="evidence" value="ECO:0007669"/>
    <property type="project" value="InterPro"/>
</dbReference>
<dbReference type="GO" id="GO:0000981">
    <property type="term" value="F:DNA-binding transcription factor activity, RNA polymerase II-specific"/>
    <property type="evidence" value="ECO:0007669"/>
    <property type="project" value="InterPro"/>
</dbReference>
<dbReference type="InterPro" id="IPR021833">
    <property type="entry name" value="DUF3425"/>
</dbReference>
<dbReference type="SMART" id="SM00066">
    <property type="entry name" value="GAL4"/>
    <property type="match status" value="1"/>
</dbReference>
<feature type="domain" description="Zn(2)-C6 fungal-type" evidence="3">
    <location>
        <begin position="36"/>
        <end position="66"/>
    </location>
</feature>
<dbReference type="InterPro" id="IPR001138">
    <property type="entry name" value="Zn2Cys6_DnaBD"/>
</dbReference>
<feature type="region of interest" description="Disordered" evidence="2">
    <location>
        <begin position="266"/>
        <end position="294"/>
    </location>
</feature>
<evidence type="ECO:0000256" key="2">
    <source>
        <dbReference type="SAM" id="MobiDB-lite"/>
    </source>
</evidence>
<accession>A0A6A5RF40</accession>
<dbReference type="SUPFAM" id="SSF57701">
    <property type="entry name" value="Zn2/Cys6 DNA-binding domain"/>
    <property type="match status" value="1"/>
</dbReference>
<dbReference type="Proteomes" id="UP000800082">
    <property type="component" value="Unassembled WGS sequence"/>
</dbReference>
<dbReference type="Pfam" id="PF11905">
    <property type="entry name" value="DUF3425"/>
    <property type="match status" value="1"/>
</dbReference>
<dbReference type="PROSITE" id="PS50048">
    <property type="entry name" value="ZN2_CY6_FUNGAL_2"/>
    <property type="match status" value="1"/>
</dbReference>
<keyword evidence="1" id="KW-0539">Nucleus</keyword>
<sequence>MDHPERWQAIAPASDEPGEQRSAQGSRKRRQAVAVACVQCRSGKAKCDGIRPRCTRCTDNDLACQYDVPEGVSRGERMKLLKRESVSSRSEELERVLNVLRSGSDIEASTLLARLRLGERMDMIAKSLPPTISSMLMSNPPSLQAQDSTGTSTSGISQDSTYGAAPSDTVGNPTLRQHSRASYASSSQHRPSRTTVQSSTATSSRSAGERSRSLVPSSDMVDGRQFLSILFDRQDYLLAISESEDEGEEDDNRFDKTLDPRLLFEGAKSPTGSPMDISASHMPSPEKAEKEKTVRSIHVTHLRSRQSIVNTIRIHPNLNLRNLFGNLPFSSGIRANNYPEDVQDAQVTNLFLPTWAMMTVNTRPDPGSIKLAFPTILQEAAVMLDSGTPLEFVIETHPNIAALFDEEEFNNAGILSRWAAGMVHSVMLKGSDFTCFAYMYLFWYLMRWMISPSPETYEMIPEWLRPTPNQLFMPHINMLDYIPWPAFRELAVQIPAMQERMEWLMDMSNTLRCDWSFPIGEPIHRAEDTGLPDLCPSAKNSLRDLSNWSVGPSFRGYVSNADSYVRIRVEEF</sequence>
<dbReference type="GeneID" id="54344472"/>
<feature type="compositionally biased region" description="Basic and acidic residues" evidence="2">
    <location>
        <begin position="284"/>
        <end position="294"/>
    </location>
</feature>
<dbReference type="Pfam" id="PF00172">
    <property type="entry name" value="Zn_clus"/>
    <property type="match status" value="1"/>
</dbReference>
<dbReference type="PANTHER" id="PTHR37012:SF2">
    <property type="entry name" value="BZIP DOMAIN-CONTAINING PROTEIN-RELATED"/>
    <property type="match status" value="1"/>
</dbReference>
<dbReference type="RefSeq" id="XP_033446162.1">
    <property type="nucleotide sequence ID" value="XM_033586826.1"/>
</dbReference>
<feature type="compositionally biased region" description="Polar residues" evidence="2">
    <location>
        <begin position="132"/>
        <end position="161"/>
    </location>
</feature>
<dbReference type="OrthoDB" id="2985014at2759"/>
<evidence type="ECO:0000256" key="1">
    <source>
        <dbReference type="ARBA" id="ARBA00023242"/>
    </source>
</evidence>
<dbReference type="Gene3D" id="4.10.240.10">
    <property type="entry name" value="Zn(2)-C6 fungal-type DNA-binding domain"/>
    <property type="match status" value="1"/>
</dbReference>
<dbReference type="PANTHER" id="PTHR37012">
    <property type="entry name" value="B-ZIP TRANSCRIPTION FACTOR (EUROFUNG)-RELATED"/>
    <property type="match status" value="1"/>
</dbReference>
<dbReference type="EMBL" id="ML978980">
    <property type="protein sequence ID" value="KAF1925910.1"/>
    <property type="molecule type" value="Genomic_DNA"/>
</dbReference>
<feature type="region of interest" description="Disordered" evidence="2">
    <location>
        <begin position="132"/>
        <end position="217"/>
    </location>
</feature>
<gene>
    <name evidence="4" type="ORF">M421DRAFT_102783</name>
</gene>
<reference evidence="4" key="1">
    <citation type="journal article" date="2020" name="Stud. Mycol.">
        <title>101 Dothideomycetes genomes: a test case for predicting lifestyles and emergence of pathogens.</title>
        <authorList>
            <person name="Haridas S."/>
            <person name="Albert R."/>
            <person name="Binder M."/>
            <person name="Bloem J."/>
            <person name="Labutti K."/>
            <person name="Salamov A."/>
            <person name="Andreopoulos B."/>
            <person name="Baker S."/>
            <person name="Barry K."/>
            <person name="Bills G."/>
            <person name="Bluhm B."/>
            <person name="Cannon C."/>
            <person name="Castanera R."/>
            <person name="Culley D."/>
            <person name="Daum C."/>
            <person name="Ezra D."/>
            <person name="Gonzalez J."/>
            <person name="Henrissat B."/>
            <person name="Kuo A."/>
            <person name="Liang C."/>
            <person name="Lipzen A."/>
            <person name="Lutzoni F."/>
            <person name="Magnuson J."/>
            <person name="Mondo S."/>
            <person name="Nolan M."/>
            <person name="Ohm R."/>
            <person name="Pangilinan J."/>
            <person name="Park H.-J."/>
            <person name="Ramirez L."/>
            <person name="Alfaro M."/>
            <person name="Sun H."/>
            <person name="Tritt A."/>
            <person name="Yoshinaga Y."/>
            <person name="Zwiers L.-H."/>
            <person name="Turgeon B."/>
            <person name="Goodwin S."/>
            <person name="Spatafora J."/>
            <person name="Crous P."/>
            <person name="Grigoriev I."/>
        </authorList>
    </citation>
    <scope>NUCLEOTIDE SEQUENCE</scope>
    <source>
        <strain evidence="4">CBS 183.55</strain>
    </source>
</reference>
<organism evidence="4 5">
    <name type="scientific">Didymella exigua CBS 183.55</name>
    <dbReference type="NCBI Taxonomy" id="1150837"/>
    <lineage>
        <taxon>Eukaryota</taxon>
        <taxon>Fungi</taxon>
        <taxon>Dikarya</taxon>
        <taxon>Ascomycota</taxon>
        <taxon>Pezizomycotina</taxon>
        <taxon>Dothideomycetes</taxon>
        <taxon>Pleosporomycetidae</taxon>
        <taxon>Pleosporales</taxon>
        <taxon>Pleosporineae</taxon>
        <taxon>Didymellaceae</taxon>
        <taxon>Didymella</taxon>
    </lineage>
</organism>
<dbReference type="AlphaFoldDB" id="A0A6A5RF40"/>
<dbReference type="PROSITE" id="PS00463">
    <property type="entry name" value="ZN2_CY6_FUNGAL_1"/>
    <property type="match status" value="1"/>
</dbReference>
<dbReference type="CDD" id="cd00067">
    <property type="entry name" value="GAL4"/>
    <property type="match status" value="1"/>
</dbReference>
<protein>
    <recommendedName>
        <fullName evidence="3">Zn(2)-C6 fungal-type domain-containing protein</fullName>
    </recommendedName>
</protein>
<evidence type="ECO:0000313" key="5">
    <source>
        <dbReference type="Proteomes" id="UP000800082"/>
    </source>
</evidence>
<dbReference type="InterPro" id="IPR036864">
    <property type="entry name" value="Zn2-C6_fun-type_DNA-bd_sf"/>
</dbReference>
<evidence type="ECO:0000259" key="3">
    <source>
        <dbReference type="PROSITE" id="PS50048"/>
    </source>
</evidence>
<keyword evidence="5" id="KW-1185">Reference proteome</keyword>
<feature type="compositionally biased region" description="Polar residues" evidence="2">
    <location>
        <begin position="169"/>
        <end position="206"/>
    </location>
</feature>
<feature type="region of interest" description="Disordered" evidence="2">
    <location>
        <begin position="1"/>
        <end position="28"/>
    </location>
</feature>